<evidence type="ECO:0008006" key="4">
    <source>
        <dbReference type="Google" id="ProtNLM"/>
    </source>
</evidence>
<feature type="transmembrane region" description="Helical" evidence="1">
    <location>
        <begin position="188"/>
        <end position="205"/>
    </location>
</feature>
<name>A0ABP8YF58_9ACTN</name>
<protein>
    <recommendedName>
        <fullName evidence="4">DUF4386 family protein</fullName>
    </recommendedName>
</protein>
<organism evidence="2 3">
    <name type="scientific">Nocardioides endophyticus</name>
    <dbReference type="NCBI Taxonomy" id="1353775"/>
    <lineage>
        <taxon>Bacteria</taxon>
        <taxon>Bacillati</taxon>
        <taxon>Actinomycetota</taxon>
        <taxon>Actinomycetes</taxon>
        <taxon>Propionibacteriales</taxon>
        <taxon>Nocardioidaceae</taxon>
        <taxon>Nocardioides</taxon>
    </lineage>
</organism>
<evidence type="ECO:0000313" key="2">
    <source>
        <dbReference type="EMBL" id="GAA4726951.1"/>
    </source>
</evidence>
<dbReference type="Proteomes" id="UP001499882">
    <property type="component" value="Unassembled WGS sequence"/>
</dbReference>
<dbReference type="EMBL" id="BAABKN010000005">
    <property type="protein sequence ID" value="GAA4726951.1"/>
    <property type="molecule type" value="Genomic_DNA"/>
</dbReference>
<dbReference type="RefSeq" id="WP_345525209.1">
    <property type="nucleotide sequence ID" value="NZ_BAABKN010000005.1"/>
</dbReference>
<evidence type="ECO:0000313" key="3">
    <source>
        <dbReference type="Proteomes" id="UP001499882"/>
    </source>
</evidence>
<evidence type="ECO:0000256" key="1">
    <source>
        <dbReference type="SAM" id="Phobius"/>
    </source>
</evidence>
<comment type="caution">
    <text evidence="2">The sequence shown here is derived from an EMBL/GenBank/DDBJ whole genome shotgun (WGS) entry which is preliminary data.</text>
</comment>
<accession>A0ABP8YF58</accession>
<proteinExistence type="predicted"/>
<keyword evidence="1" id="KW-1133">Transmembrane helix</keyword>
<sequence length="238" mass="24689">MTTIASSTAHEELDARRRRVSPTSSRGWAFVGAAAGIAGVVGIQASLQIDAVYNKKYAGDADLILDRLGDYVPQLLILHFAMTGAAIMLLIFAAGLRRRLRAQAPAGSLLPDVAAGGLLLTAVATLMGAGFTTEIVFALTDDTVAIDPEFAAVVGHWIGTIPWLWVGAGLTGVAVAVGALRHAAAPRWLGWVGAVFGGITLLVGLSPLQYMAGFTGPVLILVLGLGFAFGDRRQRAGS</sequence>
<feature type="transmembrane region" description="Helical" evidence="1">
    <location>
        <begin position="117"/>
        <end position="140"/>
    </location>
</feature>
<feature type="transmembrane region" description="Helical" evidence="1">
    <location>
        <begin position="75"/>
        <end position="96"/>
    </location>
</feature>
<keyword evidence="1" id="KW-0472">Membrane</keyword>
<feature type="transmembrane region" description="Helical" evidence="1">
    <location>
        <begin position="160"/>
        <end position="181"/>
    </location>
</feature>
<keyword evidence="3" id="KW-1185">Reference proteome</keyword>
<feature type="transmembrane region" description="Helical" evidence="1">
    <location>
        <begin position="27"/>
        <end position="47"/>
    </location>
</feature>
<feature type="transmembrane region" description="Helical" evidence="1">
    <location>
        <begin position="211"/>
        <end position="230"/>
    </location>
</feature>
<reference evidence="3" key="1">
    <citation type="journal article" date="2019" name="Int. J. Syst. Evol. Microbiol.">
        <title>The Global Catalogue of Microorganisms (GCM) 10K type strain sequencing project: providing services to taxonomists for standard genome sequencing and annotation.</title>
        <authorList>
            <consortium name="The Broad Institute Genomics Platform"/>
            <consortium name="The Broad Institute Genome Sequencing Center for Infectious Disease"/>
            <person name="Wu L."/>
            <person name="Ma J."/>
        </authorList>
    </citation>
    <scope>NUCLEOTIDE SEQUENCE [LARGE SCALE GENOMIC DNA]</scope>
    <source>
        <strain evidence="3">JCM 18532</strain>
    </source>
</reference>
<keyword evidence="1" id="KW-0812">Transmembrane</keyword>
<gene>
    <name evidence="2" type="ORF">GCM10023350_07190</name>
</gene>